<protein>
    <recommendedName>
        <fullName evidence="4">CCHC-type domain-containing protein</fullName>
    </recommendedName>
</protein>
<proteinExistence type="predicted"/>
<dbReference type="PANTHER" id="PTHR47481:SF22">
    <property type="entry name" value="RETROTRANSPOSON GAG DOMAIN-CONTAINING PROTEIN"/>
    <property type="match status" value="1"/>
</dbReference>
<feature type="region of interest" description="Disordered" evidence="1">
    <location>
        <begin position="219"/>
        <end position="253"/>
    </location>
</feature>
<dbReference type="PANTHER" id="PTHR47481">
    <property type="match status" value="1"/>
</dbReference>
<dbReference type="GO" id="GO:0003676">
    <property type="term" value="F:nucleic acid binding"/>
    <property type="evidence" value="ECO:0007669"/>
    <property type="project" value="InterPro"/>
</dbReference>
<evidence type="ECO:0008006" key="4">
    <source>
        <dbReference type="Google" id="ProtNLM"/>
    </source>
</evidence>
<dbReference type="Gramene" id="Jr06_08440_p1">
    <property type="protein sequence ID" value="cds.Jr06_08440_p1"/>
    <property type="gene ID" value="Jr06_08440"/>
</dbReference>
<feature type="compositionally biased region" description="Polar residues" evidence="1">
    <location>
        <begin position="219"/>
        <end position="237"/>
    </location>
</feature>
<gene>
    <name evidence="2" type="ORF">F2P56_012579</name>
</gene>
<dbReference type="GO" id="GO:0008270">
    <property type="term" value="F:zinc ion binding"/>
    <property type="evidence" value="ECO:0007669"/>
    <property type="project" value="InterPro"/>
</dbReference>
<dbReference type="Pfam" id="PF14223">
    <property type="entry name" value="Retrotran_gag_2"/>
    <property type="match status" value="1"/>
</dbReference>
<evidence type="ECO:0000313" key="3">
    <source>
        <dbReference type="Proteomes" id="UP000619265"/>
    </source>
</evidence>
<dbReference type="SUPFAM" id="SSF57756">
    <property type="entry name" value="Retrovirus zinc finger-like domains"/>
    <property type="match status" value="1"/>
</dbReference>
<name>A0A833XMR3_JUGRE</name>
<reference evidence="2" key="2">
    <citation type="submission" date="2020-03" db="EMBL/GenBank/DDBJ databases">
        <title>Walnut 2.0.</title>
        <authorList>
            <person name="Marrano A."/>
            <person name="Britton M."/>
            <person name="Zimin A.V."/>
            <person name="Zaini P.A."/>
            <person name="Workman R."/>
            <person name="Puiu D."/>
            <person name="Bianco L."/>
            <person name="Allen B.J."/>
            <person name="Troggio M."/>
            <person name="Leslie C.A."/>
            <person name="Timp W."/>
            <person name="Dendekar A."/>
            <person name="Salzberg S.L."/>
            <person name="Neale D.B."/>
        </authorList>
    </citation>
    <scope>NUCLEOTIDE SEQUENCE</scope>
    <source>
        <tissue evidence="2">Leaves</tissue>
    </source>
</reference>
<accession>A0A833XMR3</accession>
<evidence type="ECO:0000313" key="2">
    <source>
        <dbReference type="EMBL" id="KAF5468427.1"/>
    </source>
</evidence>
<organism evidence="2 3">
    <name type="scientific">Juglans regia</name>
    <name type="common">English walnut</name>
    <dbReference type="NCBI Taxonomy" id="51240"/>
    <lineage>
        <taxon>Eukaryota</taxon>
        <taxon>Viridiplantae</taxon>
        <taxon>Streptophyta</taxon>
        <taxon>Embryophyta</taxon>
        <taxon>Tracheophyta</taxon>
        <taxon>Spermatophyta</taxon>
        <taxon>Magnoliopsida</taxon>
        <taxon>eudicotyledons</taxon>
        <taxon>Gunneridae</taxon>
        <taxon>Pentapetalae</taxon>
        <taxon>rosids</taxon>
        <taxon>fabids</taxon>
        <taxon>Fagales</taxon>
        <taxon>Juglandaceae</taxon>
        <taxon>Juglans</taxon>
    </lineage>
</organism>
<dbReference type="AlphaFoldDB" id="A0A833XMR3"/>
<dbReference type="EMBL" id="LIHL02000006">
    <property type="protein sequence ID" value="KAF5468427.1"/>
    <property type="molecule type" value="Genomic_DNA"/>
</dbReference>
<dbReference type="InterPro" id="IPR036875">
    <property type="entry name" value="Znf_CCHC_sf"/>
</dbReference>
<dbReference type="Proteomes" id="UP000619265">
    <property type="component" value="Unassembled WGS sequence"/>
</dbReference>
<comment type="caution">
    <text evidence="2">The sequence shown here is derived from an EMBL/GenBank/DDBJ whole genome shotgun (WGS) entry which is preliminary data.</text>
</comment>
<evidence type="ECO:0000256" key="1">
    <source>
        <dbReference type="SAM" id="MobiDB-lite"/>
    </source>
</evidence>
<reference evidence="2" key="1">
    <citation type="submission" date="2015-10" db="EMBL/GenBank/DDBJ databases">
        <authorList>
            <person name="Martinez-Garcia P.J."/>
            <person name="Crepeau M.W."/>
            <person name="Puiu D."/>
            <person name="Gonzalez-Ibeas D."/>
            <person name="Whalen J."/>
            <person name="Stevens K."/>
            <person name="Paul R."/>
            <person name="Butterfield T."/>
            <person name="Britton M."/>
            <person name="Reagan R."/>
            <person name="Chakraborty S."/>
            <person name="Walawage S.L."/>
            <person name="Vasquez-Gross H.A."/>
            <person name="Cardeno C."/>
            <person name="Famula R."/>
            <person name="Pratt K."/>
            <person name="Kuruganti S."/>
            <person name="Aradhya M.K."/>
            <person name="Leslie C.A."/>
            <person name="Dandekar A.M."/>
            <person name="Salzberg S.L."/>
            <person name="Wegrzyn J.L."/>
            <person name="Langley C.H."/>
            <person name="Neale D.B."/>
        </authorList>
    </citation>
    <scope>NUCLEOTIDE SEQUENCE</scope>
    <source>
        <tissue evidence="2">Leaves</tissue>
    </source>
</reference>
<feature type="compositionally biased region" description="Basic and acidic residues" evidence="1">
    <location>
        <begin position="335"/>
        <end position="344"/>
    </location>
</feature>
<sequence>MSSSASSDNPIITINAATTINEKLTSITFSQWRAQFEVLLIGYDLMNFVTGDLPCPAIDAENSAASKAANSRWIRQDKLILHALLASTSTTITPLLASCKTSHEAWNKLTCLYAGKSRTRAMQLKEDLTLNTRGNRIVTEFLHTIKLTADELARIDHPVSDDDLTLYILNGLGPEFREIAAPIRARENPLKFEELHDLLISHEGYLRRLEQQATQPVVATANFTQRKPASSGMNGQRSKSRDNNKRNTNGSGFRKYKPKCQLCDQFGHTAKTCPKHNQNDFSANCAASSKNKGHKWLVDSAASHNMTTDLSNLSIHSEYDGTDEVVIGDGSGSDHGGDTTQRRM</sequence>
<feature type="region of interest" description="Disordered" evidence="1">
    <location>
        <begin position="323"/>
        <end position="344"/>
    </location>
</feature>